<name>A0A812MYA4_SYMPI</name>
<comment type="caution">
    <text evidence="1">The sequence shown here is derived from an EMBL/GenBank/DDBJ whole genome shotgun (WGS) entry which is preliminary data.</text>
</comment>
<evidence type="ECO:0000313" key="2">
    <source>
        <dbReference type="Proteomes" id="UP000649617"/>
    </source>
</evidence>
<reference evidence="1" key="1">
    <citation type="submission" date="2021-02" db="EMBL/GenBank/DDBJ databases">
        <authorList>
            <person name="Dougan E. K."/>
            <person name="Rhodes N."/>
            <person name="Thang M."/>
            <person name="Chan C."/>
        </authorList>
    </citation>
    <scope>NUCLEOTIDE SEQUENCE</scope>
</reference>
<dbReference type="InterPro" id="IPR029058">
    <property type="entry name" value="AB_hydrolase_fold"/>
</dbReference>
<feature type="non-terminal residue" evidence="1">
    <location>
        <position position="1"/>
    </location>
</feature>
<dbReference type="OrthoDB" id="6846267at2759"/>
<sequence length="236" mass="25487">DGLSWRRSDQMSAGFACQQLLQLLEFHLPRGAGEDPGPGQVGPGQGHCCSRVVRSGFRGQLSLQGAGAGGSAHYFWATLARPGGRFAPQMTSEVGYVIDGSEKGLPAAPRELYESGRVNPAKVYLNHGADEGTVFALIMYAAYPWYEAPSLSHAATDDIMKWAFNSSVAELYPHGSGSSAPFYRMSRAISDSTFVCPHRRFATALSKQRPNSVFYAETPFAGGDLHDSNWLTAVIH</sequence>
<dbReference type="AlphaFoldDB" id="A0A812MYA4"/>
<proteinExistence type="predicted"/>
<protein>
    <submittedName>
        <fullName evidence="1">Ache protein</fullName>
    </submittedName>
</protein>
<dbReference type="SUPFAM" id="SSF53474">
    <property type="entry name" value="alpha/beta-Hydrolases"/>
    <property type="match status" value="1"/>
</dbReference>
<gene>
    <name evidence="1" type="primary">ache</name>
    <name evidence="1" type="ORF">SPIL2461_LOCUS6427</name>
</gene>
<dbReference type="Proteomes" id="UP000649617">
    <property type="component" value="Unassembled WGS sequence"/>
</dbReference>
<keyword evidence="2" id="KW-1185">Reference proteome</keyword>
<accession>A0A812MYA4</accession>
<evidence type="ECO:0000313" key="1">
    <source>
        <dbReference type="EMBL" id="CAE7285980.1"/>
    </source>
</evidence>
<dbReference type="Gene3D" id="3.40.50.1820">
    <property type="entry name" value="alpha/beta hydrolase"/>
    <property type="match status" value="1"/>
</dbReference>
<organism evidence="1 2">
    <name type="scientific">Symbiodinium pilosum</name>
    <name type="common">Dinoflagellate</name>
    <dbReference type="NCBI Taxonomy" id="2952"/>
    <lineage>
        <taxon>Eukaryota</taxon>
        <taxon>Sar</taxon>
        <taxon>Alveolata</taxon>
        <taxon>Dinophyceae</taxon>
        <taxon>Suessiales</taxon>
        <taxon>Symbiodiniaceae</taxon>
        <taxon>Symbiodinium</taxon>
    </lineage>
</organism>
<feature type="non-terminal residue" evidence="1">
    <location>
        <position position="236"/>
    </location>
</feature>
<dbReference type="EMBL" id="CAJNIZ010009668">
    <property type="protein sequence ID" value="CAE7285980.1"/>
    <property type="molecule type" value="Genomic_DNA"/>
</dbReference>